<feature type="repeat" description="WD" evidence="3">
    <location>
        <begin position="903"/>
        <end position="944"/>
    </location>
</feature>
<feature type="compositionally biased region" description="Low complexity" evidence="4">
    <location>
        <begin position="245"/>
        <end position="256"/>
    </location>
</feature>
<dbReference type="InterPro" id="IPR019775">
    <property type="entry name" value="WD40_repeat_CS"/>
</dbReference>
<dbReference type="InterPro" id="IPR001680">
    <property type="entry name" value="WD40_rpt"/>
</dbReference>
<dbReference type="SMART" id="SM00320">
    <property type="entry name" value="WD40"/>
    <property type="match status" value="4"/>
</dbReference>
<dbReference type="PROSITE" id="PS50294">
    <property type="entry name" value="WD_REPEATS_REGION"/>
    <property type="match status" value="4"/>
</dbReference>
<dbReference type="InterPro" id="IPR027417">
    <property type="entry name" value="P-loop_NTPase"/>
</dbReference>
<evidence type="ECO:0000313" key="8">
    <source>
        <dbReference type="Proteomes" id="UP000297245"/>
    </source>
</evidence>
<feature type="non-terminal residue" evidence="7">
    <location>
        <position position="1041"/>
    </location>
</feature>
<dbReference type="Pfam" id="PF25521">
    <property type="entry name" value="WHD_TANC1"/>
    <property type="match status" value="1"/>
</dbReference>
<feature type="domain" description="TANC1/2-like winged helix" evidence="6">
    <location>
        <begin position="579"/>
        <end position="675"/>
    </location>
</feature>
<dbReference type="Pfam" id="PF00400">
    <property type="entry name" value="WD40"/>
    <property type="match status" value="4"/>
</dbReference>
<dbReference type="PRINTS" id="PR00320">
    <property type="entry name" value="GPROTEINBRPT"/>
</dbReference>
<dbReference type="PROSITE" id="PS00678">
    <property type="entry name" value="WD_REPEATS_1"/>
    <property type="match status" value="4"/>
</dbReference>
<keyword evidence="1 3" id="KW-0853">WD repeat</keyword>
<feature type="repeat" description="WD" evidence="3">
    <location>
        <begin position="989"/>
        <end position="1030"/>
    </location>
</feature>
<evidence type="ECO:0000313" key="7">
    <source>
        <dbReference type="EMBL" id="THU78247.1"/>
    </source>
</evidence>
<dbReference type="Proteomes" id="UP000297245">
    <property type="component" value="Unassembled WGS sequence"/>
</dbReference>
<dbReference type="InterPro" id="IPR056884">
    <property type="entry name" value="NPHP3-like_N"/>
</dbReference>
<dbReference type="PANTHER" id="PTHR19848:SF8">
    <property type="entry name" value="F-BOX AND WD REPEAT DOMAIN CONTAINING 7"/>
    <property type="match status" value="1"/>
</dbReference>
<dbReference type="InterPro" id="IPR020472">
    <property type="entry name" value="WD40_PAC1"/>
</dbReference>
<gene>
    <name evidence="7" type="ORF">K435DRAFT_876845</name>
</gene>
<keyword evidence="8" id="KW-1185">Reference proteome</keyword>
<dbReference type="Gene3D" id="2.130.10.10">
    <property type="entry name" value="YVTN repeat-like/Quinoprotein amine dehydrogenase"/>
    <property type="match status" value="2"/>
</dbReference>
<dbReference type="PROSITE" id="PS50082">
    <property type="entry name" value="WD_REPEATS_2"/>
    <property type="match status" value="4"/>
</dbReference>
<evidence type="ECO:0000259" key="6">
    <source>
        <dbReference type="Pfam" id="PF25521"/>
    </source>
</evidence>
<feature type="region of interest" description="Disordered" evidence="4">
    <location>
        <begin position="144"/>
        <end position="170"/>
    </location>
</feature>
<feature type="repeat" description="WD" evidence="3">
    <location>
        <begin position="946"/>
        <end position="987"/>
    </location>
</feature>
<dbReference type="Pfam" id="PF24883">
    <property type="entry name" value="NPHP3_N"/>
    <property type="match status" value="1"/>
</dbReference>
<dbReference type="SUPFAM" id="SSF50978">
    <property type="entry name" value="WD40 repeat-like"/>
    <property type="match status" value="1"/>
</dbReference>
<reference evidence="7 8" key="1">
    <citation type="journal article" date="2019" name="Nat. Ecol. Evol.">
        <title>Megaphylogeny resolves global patterns of mushroom evolution.</title>
        <authorList>
            <person name="Varga T."/>
            <person name="Krizsan K."/>
            <person name="Foldi C."/>
            <person name="Dima B."/>
            <person name="Sanchez-Garcia M."/>
            <person name="Sanchez-Ramirez S."/>
            <person name="Szollosi G.J."/>
            <person name="Szarkandi J.G."/>
            <person name="Papp V."/>
            <person name="Albert L."/>
            <person name="Andreopoulos W."/>
            <person name="Angelini C."/>
            <person name="Antonin V."/>
            <person name="Barry K.W."/>
            <person name="Bougher N.L."/>
            <person name="Buchanan P."/>
            <person name="Buyck B."/>
            <person name="Bense V."/>
            <person name="Catcheside P."/>
            <person name="Chovatia M."/>
            <person name="Cooper J."/>
            <person name="Damon W."/>
            <person name="Desjardin D."/>
            <person name="Finy P."/>
            <person name="Geml J."/>
            <person name="Haridas S."/>
            <person name="Hughes K."/>
            <person name="Justo A."/>
            <person name="Karasinski D."/>
            <person name="Kautmanova I."/>
            <person name="Kiss B."/>
            <person name="Kocsube S."/>
            <person name="Kotiranta H."/>
            <person name="LaButti K.M."/>
            <person name="Lechner B.E."/>
            <person name="Liimatainen K."/>
            <person name="Lipzen A."/>
            <person name="Lukacs Z."/>
            <person name="Mihaltcheva S."/>
            <person name="Morgado L.N."/>
            <person name="Niskanen T."/>
            <person name="Noordeloos M.E."/>
            <person name="Ohm R.A."/>
            <person name="Ortiz-Santana B."/>
            <person name="Ovrebo C."/>
            <person name="Racz N."/>
            <person name="Riley R."/>
            <person name="Savchenko A."/>
            <person name="Shiryaev A."/>
            <person name="Soop K."/>
            <person name="Spirin V."/>
            <person name="Szebenyi C."/>
            <person name="Tomsovsky M."/>
            <person name="Tulloss R.E."/>
            <person name="Uehling J."/>
            <person name="Grigoriev I.V."/>
            <person name="Vagvolgyi C."/>
            <person name="Papp T."/>
            <person name="Martin F.M."/>
            <person name="Miettinen O."/>
            <person name="Hibbett D.S."/>
            <person name="Nagy L.G."/>
        </authorList>
    </citation>
    <scope>NUCLEOTIDE SEQUENCE [LARGE SCALE GENOMIC DNA]</scope>
    <source>
        <strain evidence="7 8">CBS 962.96</strain>
    </source>
</reference>
<feature type="region of interest" description="Disordered" evidence="4">
    <location>
        <begin position="191"/>
        <end position="256"/>
    </location>
</feature>
<evidence type="ECO:0000256" key="2">
    <source>
        <dbReference type="ARBA" id="ARBA00022737"/>
    </source>
</evidence>
<dbReference type="InterPro" id="IPR036322">
    <property type="entry name" value="WD40_repeat_dom_sf"/>
</dbReference>
<dbReference type="EMBL" id="ML180231">
    <property type="protein sequence ID" value="THU78247.1"/>
    <property type="molecule type" value="Genomic_DNA"/>
</dbReference>
<dbReference type="InterPro" id="IPR015943">
    <property type="entry name" value="WD40/YVTN_repeat-like_dom_sf"/>
</dbReference>
<name>A0A4S8KR67_DENBC</name>
<dbReference type="PANTHER" id="PTHR19848">
    <property type="entry name" value="WD40 REPEAT PROTEIN"/>
    <property type="match status" value="1"/>
</dbReference>
<feature type="compositionally biased region" description="Polar residues" evidence="4">
    <location>
        <begin position="224"/>
        <end position="244"/>
    </location>
</feature>
<dbReference type="CDD" id="cd00200">
    <property type="entry name" value="WD40"/>
    <property type="match status" value="1"/>
</dbReference>
<evidence type="ECO:0000256" key="1">
    <source>
        <dbReference type="ARBA" id="ARBA00022574"/>
    </source>
</evidence>
<feature type="repeat" description="WD" evidence="3">
    <location>
        <begin position="860"/>
        <end position="901"/>
    </location>
</feature>
<proteinExistence type="predicted"/>
<dbReference type="Gene3D" id="3.40.50.300">
    <property type="entry name" value="P-loop containing nucleotide triphosphate hydrolases"/>
    <property type="match status" value="1"/>
</dbReference>
<accession>A0A4S8KR67</accession>
<evidence type="ECO:0000259" key="5">
    <source>
        <dbReference type="Pfam" id="PF24883"/>
    </source>
</evidence>
<sequence>MAIAIRQSVNMPGENSCIFSANIVTTSADIDTIMGNMRTVAVTVSLLEQEWIIQETTITQLLLLALGGIENQNQDSPGNNSILGKRIDNAPGNNCNAVTNFGSTESQIQNPPSQQSQFFGHASNNNFGNGIISNAGRDVNNYYNDTLKDRLGPENQNQDSPGNDIVLGERMDNSIKNNPDAVVGFGNALTESQPGRWRESYQPASQDLQDNNNVNPETRMDALSKNNPCVDTSSFKNTESQNQDPPGQQPQFFGHASNNNFTNAIINNAGRDVNYYNNDTLKDRLGPIMNPAQKTYKCMEGTREQLLQDLEEWTINGTTKIAWIFGIAGTGKSAVAVSLASRVREHLKSSVSLALTFHCVKGEETSKLSLLVPTICYQLARICPSYGDTLLDIFNGDPSLNGPSLPVADQLNMFMNPANFNKEVMNKTIMIIIDGLDEWGSEVEREILLNSLVTLCTKVFMLKIVISSRPHSDIKEALEKSSVARFDLTRGYDTNSDIELLIKSKFKKNSITSEEMGDLVTKADGLFIWIVTALNFIKEGMDMKGRMNIILGTGQTKGKIEIPYQGLYELYNIVLKEAFSAEDNYEYFKTVMSVLIAAIEPMSQKTLAHLLKVENISSDITERVLQYLKAVIIYDQDGKIHSHLSFREFVILTDSKDQFQRWSINQRDAHMIVSKMCMEVLTSELKFNICNLETSCVRNSEVVDCAIDQRVEEFISPQLQYSCLYWSNHIVETKDFSDMGAMKEKVMKFGTQKWLIYWIECLSLMGELHKYNEIFENAKRWAELHDLKDLKKVLNEMHVVVDWYFPAINQSTPHLYVSALAIASSLQQVDGYQIVKKHLKNVVKIEKQGQLKNWLGAVKIMNCASRIFCVAYSPDGRYIVAGSGDNTVIIWDSQTGQPVGQPLQGHTKIVRSGIYSPDSRHIVSGSDDNTVRIWDSETGQPVGQPLHGHTGGVNSVVYSPDNRHIASGSDDKTVRIWESQTGEPVGQPLQGHTDRVWSVAYSPDSRHIVSGSDDSTVRIWESQTGQPVGQPLQGHTARVSS</sequence>
<keyword evidence="2" id="KW-0677">Repeat</keyword>
<feature type="domain" description="Nephrocystin 3-like N-terminal" evidence="5">
    <location>
        <begin position="301"/>
        <end position="469"/>
    </location>
</feature>
<dbReference type="OrthoDB" id="5967843at2759"/>
<organism evidence="7 8">
    <name type="scientific">Dendrothele bispora (strain CBS 962.96)</name>
    <dbReference type="NCBI Taxonomy" id="1314807"/>
    <lineage>
        <taxon>Eukaryota</taxon>
        <taxon>Fungi</taxon>
        <taxon>Dikarya</taxon>
        <taxon>Basidiomycota</taxon>
        <taxon>Agaricomycotina</taxon>
        <taxon>Agaricomycetes</taxon>
        <taxon>Agaricomycetidae</taxon>
        <taxon>Agaricales</taxon>
        <taxon>Agaricales incertae sedis</taxon>
        <taxon>Dendrothele</taxon>
    </lineage>
</organism>
<dbReference type="SUPFAM" id="SSF52540">
    <property type="entry name" value="P-loop containing nucleoside triphosphate hydrolases"/>
    <property type="match status" value="1"/>
</dbReference>
<feature type="compositionally biased region" description="Polar residues" evidence="4">
    <location>
        <begin position="202"/>
        <end position="216"/>
    </location>
</feature>
<dbReference type="InterPro" id="IPR058056">
    <property type="entry name" value="WH_TANC1/2"/>
</dbReference>
<dbReference type="AlphaFoldDB" id="A0A4S8KR67"/>
<evidence type="ECO:0000256" key="3">
    <source>
        <dbReference type="PROSITE-ProRule" id="PRU00221"/>
    </source>
</evidence>
<protein>
    <submittedName>
        <fullName evidence="7">Uncharacterized protein</fullName>
    </submittedName>
</protein>
<evidence type="ECO:0000256" key="4">
    <source>
        <dbReference type="SAM" id="MobiDB-lite"/>
    </source>
</evidence>